<dbReference type="Pfam" id="PF02634">
    <property type="entry name" value="FdhD-NarQ"/>
    <property type="match status" value="1"/>
</dbReference>
<dbReference type="Proteomes" id="UP000955338">
    <property type="component" value="Chromosome"/>
</dbReference>
<dbReference type="Gene3D" id="3.10.20.10">
    <property type="match status" value="1"/>
</dbReference>
<dbReference type="RefSeq" id="WP_373463124.1">
    <property type="nucleotide sequence ID" value="NZ_CP022011.1"/>
</dbReference>
<keyword evidence="1" id="KW-0501">Molybdenum cofactor biosynthesis</keyword>
<dbReference type="NCBIfam" id="TIGR00129">
    <property type="entry name" value="fdhD_narQ"/>
    <property type="match status" value="1"/>
</dbReference>
<dbReference type="SUPFAM" id="SSF53927">
    <property type="entry name" value="Cytidine deaminase-like"/>
    <property type="match status" value="1"/>
</dbReference>
<dbReference type="PANTHER" id="PTHR30592:SF1">
    <property type="entry name" value="SULFUR CARRIER PROTEIN FDHD"/>
    <property type="match status" value="1"/>
</dbReference>
<feature type="binding site" evidence="1">
    <location>
        <begin position="249"/>
        <end position="254"/>
    </location>
    <ligand>
        <name>Mo-bis(molybdopterin guanine dinucleotide)</name>
        <dbReference type="ChEBI" id="CHEBI:60539"/>
    </ligand>
</feature>
<reference evidence="2" key="1">
    <citation type="submission" date="2017-06" db="EMBL/GenBank/DDBJ databases">
        <title>Genome sequencing of pathogenic and non-pathogenic strains within Bisgaard taxon 40.</title>
        <authorList>
            <person name="Ladner J.T."/>
            <person name="Lovett S.P."/>
            <person name="Koroleva G."/>
            <person name="Lorch J.M."/>
        </authorList>
    </citation>
    <scope>NUCLEOTIDE SEQUENCE</scope>
    <source>
        <strain evidence="2">27576-1-I1</strain>
    </source>
</reference>
<keyword evidence="1" id="KW-0963">Cytoplasm</keyword>
<accession>A0A8E3MGL4</accession>
<evidence type="ECO:0000256" key="1">
    <source>
        <dbReference type="HAMAP-Rule" id="MF_00187"/>
    </source>
</evidence>
<dbReference type="Gene3D" id="3.40.140.10">
    <property type="entry name" value="Cytidine Deaminase, domain 2"/>
    <property type="match status" value="1"/>
</dbReference>
<protein>
    <recommendedName>
        <fullName evidence="1">Sulfur carrier protein FdhD</fullName>
    </recommendedName>
</protein>
<organism evidence="2 3">
    <name type="scientific">Mergibacter septicus</name>
    <dbReference type="NCBI Taxonomy" id="221402"/>
    <lineage>
        <taxon>Bacteria</taxon>
        <taxon>Pseudomonadati</taxon>
        <taxon>Pseudomonadota</taxon>
        <taxon>Gammaproteobacteria</taxon>
        <taxon>Pasteurellales</taxon>
        <taxon>Pasteurellaceae</taxon>
        <taxon>Mergibacter</taxon>
    </lineage>
</organism>
<keyword evidence="3" id="KW-1185">Reference proteome</keyword>
<dbReference type="AlphaFoldDB" id="A0A8E3MGL4"/>
<comment type="subcellular location">
    <subcellularLocation>
        <location evidence="1">Cytoplasm</location>
    </subcellularLocation>
</comment>
<evidence type="ECO:0000313" key="3">
    <source>
        <dbReference type="Proteomes" id="UP000955338"/>
    </source>
</evidence>
<dbReference type="GO" id="GO:0005737">
    <property type="term" value="C:cytoplasm"/>
    <property type="evidence" value="ECO:0007669"/>
    <property type="project" value="UniProtKB-SubCell"/>
</dbReference>
<dbReference type="GO" id="GO:0006777">
    <property type="term" value="P:Mo-molybdopterin cofactor biosynthetic process"/>
    <property type="evidence" value="ECO:0007669"/>
    <property type="project" value="UniProtKB-UniRule"/>
</dbReference>
<dbReference type="InterPro" id="IPR003786">
    <property type="entry name" value="FdhD"/>
</dbReference>
<dbReference type="GO" id="GO:0016783">
    <property type="term" value="F:sulfurtransferase activity"/>
    <property type="evidence" value="ECO:0007669"/>
    <property type="project" value="InterPro"/>
</dbReference>
<dbReference type="InterPro" id="IPR016193">
    <property type="entry name" value="Cytidine_deaminase-like"/>
</dbReference>
<sequence length="267" mass="30133">MTQIIKRKVKKFDKYQFSLNKIENDYLAVEMPVALVYNGISHAVMMCTPQDFEDFAIGFSLTEGIIQHPKEIYAIEIIPVSNGIEIQIELSSRRFSGLKERRRTMVGRTGCGVCGSEQLKQIRQQFSPVKATFQFDLNRLDHCLQQLTQQQKLGQQTGSLHACAFFNITGDLLAIREDIGRHVALDKLIGWYSQQLIKPVGFVLATSRASYEMVQKALSVGMEMLITVSAATELALQIAAQHDFSLIGFARTGRAVIYHDNNRIIFK</sequence>
<dbReference type="PANTHER" id="PTHR30592">
    <property type="entry name" value="FORMATE DEHYDROGENASE"/>
    <property type="match status" value="1"/>
</dbReference>
<evidence type="ECO:0000313" key="2">
    <source>
        <dbReference type="EMBL" id="QDJ14872.1"/>
    </source>
</evidence>
<dbReference type="HAMAP" id="MF_00187">
    <property type="entry name" value="FdhD"/>
    <property type="match status" value="1"/>
</dbReference>
<name>A0A8E3MGL4_9PAST</name>
<proteinExistence type="inferred from homology"/>
<gene>
    <name evidence="1" type="primary">fdhD</name>
    <name evidence="2" type="ORF">CEP48_05265</name>
</gene>
<dbReference type="PIRSF" id="PIRSF015626">
    <property type="entry name" value="FdhD"/>
    <property type="match status" value="1"/>
</dbReference>
<comment type="similarity">
    <text evidence="1">Belongs to the FdhD family.</text>
</comment>
<comment type="function">
    <text evidence="1">Required for formate dehydrogenase (FDH) activity. Acts as a sulfur carrier protein that transfers sulfur from IscS to the molybdenum cofactor prior to its insertion into FDH.</text>
</comment>
<dbReference type="GO" id="GO:0097163">
    <property type="term" value="F:sulfur carrier activity"/>
    <property type="evidence" value="ECO:0007669"/>
    <property type="project" value="UniProtKB-UniRule"/>
</dbReference>
<dbReference type="EMBL" id="CP022011">
    <property type="protein sequence ID" value="QDJ14872.1"/>
    <property type="molecule type" value="Genomic_DNA"/>
</dbReference>
<feature type="active site" description="Cysteine persulfide intermediate" evidence="1">
    <location>
        <position position="111"/>
    </location>
</feature>